<dbReference type="CDD" id="cd14014">
    <property type="entry name" value="STKc_PknB_like"/>
    <property type="match status" value="1"/>
</dbReference>
<dbReference type="SUPFAM" id="SSF56112">
    <property type="entry name" value="Protein kinase-like (PK-like)"/>
    <property type="match status" value="1"/>
</dbReference>
<dbReference type="InterPro" id="IPR011009">
    <property type="entry name" value="Kinase-like_dom_sf"/>
</dbReference>
<dbReference type="AlphaFoldDB" id="Q02AH3"/>
<evidence type="ECO:0000259" key="5">
    <source>
        <dbReference type="PROSITE" id="PS50011"/>
    </source>
</evidence>
<name>Q02AH3_SOLUE</name>
<dbReference type="GO" id="GO:0004674">
    <property type="term" value="F:protein serine/threonine kinase activity"/>
    <property type="evidence" value="ECO:0007669"/>
    <property type="project" value="UniProtKB-KW"/>
</dbReference>
<protein>
    <submittedName>
        <fullName evidence="6">Serine/threonine protein kinase</fullName>
    </submittedName>
</protein>
<sequence>MASPEFQFTRNALQRAEYAPLQPPSTSDLSTGISTQGIDNAAQLRPSTPGPSTWGHLTELKKIARGVFGDIYRAWDTRLEREVALKLYGPGTHQLDDWFQFGLREARMLARIRHRNVVTVYGVDHLEGRLGIWMEYVRGRTLEALLRELGPLAAREAALIGFDVCSAVAAAHELGFLHCDITSKNVMREDGGRIVLMDFGLSRDLNRPSCDAVPRICGTPLYMAPELLRGETSSVQSDIYSIGILLYRLVTRGFPVEAGSFSDIRAIHESGEIALLRDRRPDLPEAFLRTVERSLSFDAADRFATTGHLSKALTALLK</sequence>
<reference evidence="6" key="1">
    <citation type="submission" date="2006-10" db="EMBL/GenBank/DDBJ databases">
        <title>Complete sequence of Solibacter usitatus Ellin6076.</title>
        <authorList>
            <consortium name="US DOE Joint Genome Institute"/>
            <person name="Copeland A."/>
            <person name="Lucas S."/>
            <person name="Lapidus A."/>
            <person name="Barry K."/>
            <person name="Detter J.C."/>
            <person name="Glavina del Rio T."/>
            <person name="Hammon N."/>
            <person name="Israni S."/>
            <person name="Dalin E."/>
            <person name="Tice H."/>
            <person name="Pitluck S."/>
            <person name="Thompson L.S."/>
            <person name="Brettin T."/>
            <person name="Bruce D."/>
            <person name="Han C."/>
            <person name="Tapia R."/>
            <person name="Gilna P."/>
            <person name="Schmutz J."/>
            <person name="Larimer F."/>
            <person name="Land M."/>
            <person name="Hauser L."/>
            <person name="Kyrpides N."/>
            <person name="Mikhailova N."/>
            <person name="Janssen P.H."/>
            <person name="Kuske C.R."/>
            <person name="Richardson P."/>
        </authorList>
    </citation>
    <scope>NUCLEOTIDE SEQUENCE</scope>
    <source>
        <strain evidence="6">Ellin6076</strain>
    </source>
</reference>
<evidence type="ECO:0000256" key="2">
    <source>
        <dbReference type="ARBA" id="ARBA00022741"/>
    </source>
</evidence>
<dbReference type="HOGENOM" id="CLU_000288_63_44_0"/>
<dbReference type="KEGG" id="sus:Acid_0950"/>
<accession>Q02AH3</accession>
<evidence type="ECO:0000313" key="6">
    <source>
        <dbReference type="EMBL" id="ABJ81949.1"/>
    </source>
</evidence>
<evidence type="ECO:0000256" key="4">
    <source>
        <dbReference type="ARBA" id="ARBA00022840"/>
    </source>
</evidence>
<dbReference type="EMBL" id="CP000473">
    <property type="protein sequence ID" value="ABJ81949.1"/>
    <property type="molecule type" value="Genomic_DNA"/>
</dbReference>
<dbReference type="eggNOG" id="COG0515">
    <property type="taxonomic scope" value="Bacteria"/>
</dbReference>
<evidence type="ECO:0000256" key="1">
    <source>
        <dbReference type="ARBA" id="ARBA00022679"/>
    </source>
</evidence>
<gene>
    <name evidence="6" type="ordered locus">Acid_0950</name>
</gene>
<keyword evidence="6" id="KW-0723">Serine/threonine-protein kinase</keyword>
<dbReference type="PANTHER" id="PTHR43289:SF6">
    <property type="entry name" value="SERINE_THREONINE-PROTEIN KINASE NEKL-3"/>
    <property type="match status" value="1"/>
</dbReference>
<keyword evidence="1" id="KW-0808">Transferase</keyword>
<dbReference type="GO" id="GO:0005524">
    <property type="term" value="F:ATP binding"/>
    <property type="evidence" value="ECO:0007669"/>
    <property type="project" value="UniProtKB-KW"/>
</dbReference>
<dbReference type="InParanoid" id="Q02AH3"/>
<organism evidence="6">
    <name type="scientific">Solibacter usitatus (strain Ellin6076)</name>
    <dbReference type="NCBI Taxonomy" id="234267"/>
    <lineage>
        <taxon>Bacteria</taxon>
        <taxon>Pseudomonadati</taxon>
        <taxon>Acidobacteriota</taxon>
        <taxon>Terriglobia</taxon>
        <taxon>Bryobacterales</taxon>
        <taxon>Solibacteraceae</taxon>
        <taxon>Candidatus Solibacter</taxon>
    </lineage>
</organism>
<dbReference type="PROSITE" id="PS50011">
    <property type="entry name" value="PROTEIN_KINASE_DOM"/>
    <property type="match status" value="1"/>
</dbReference>
<proteinExistence type="predicted"/>
<keyword evidence="4" id="KW-0067">ATP-binding</keyword>
<keyword evidence="3 6" id="KW-0418">Kinase</keyword>
<dbReference type="InterPro" id="IPR000719">
    <property type="entry name" value="Prot_kinase_dom"/>
</dbReference>
<keyword evidence="2" id="KW-0547">Nucleotide-binding</keyword>
<dbReference type="OrthoDB" id="9801841at2"/>
<evidence type="ECO:0000256" key="3">
    <source>
        <dbReference type="ARBA" id="ARBA00022777"/>
    </source>
</evidence>
<dbReference type="PANTHER" id="PTHR43289">
    <property type="entry name" value="MITOGEN-ACTIVATED PROTEIN KINASE KINASE KINASE 20-RELATED"/>
    <property type="match status" value="1"/>
</dbReference>
<dbReference type="Pfam" id="PF00069">
    <property type="entry name" value="Pkinase"/>
    <property type="match status" value="1"/>
</dbReference>
<dbReference type="Gene3D" id="1.10.510.10">
    <property type="entry name" value="Transferase(Phosphotransferase) domain 1"/>
    <property type="match status" value="1"/>
</dbReference>
<feature type="domain" description="Protein kinase" evidence="5">
    <location>
        <begin position="57"/>
        <end position="317"/>
    </location>
</feature>
<dbReference type="STRING" id="234267.Acid_0950"/>
<dbReference type="Gene3D" id="3.30.200.20">
    <property type="entry name" value="Phosphorylase Kinase, domain 1"/>
    <property type="match status" value="1"/>
</dbReference>